<proteinExistence type="predicted"/>
<sequence length="211" mass="23742">MIFDGRPAHDATVLRYGLRRFLHGLVFDVAAISFGVAGIWMMVGDGDLRVGGWTCVAVLLSGGAVGVVQVVLHWRARRWVTAFDATGFWWIRGEDAAVISWDSLAAVGIYWARRGNGSVHTVELCPSREIDRDDPLLWQFVRDTAPLRSGLPRLRYRVSVDESHQAYEKALRQWAPPELWFGRKEQPSSYRGKPDRTTPGTVNGRPNEPTR</sequence>
<keyword evidence="2" id="KW-0472">Membrane</keyword>
<dbReference type="RefSeq" id="WP_153286530.1">
    <property type="nucleotide sequence ID" value="NZ_CP045643.1"/>
</dbReference>
<keyword evidence="4" id="KW-1185">Reference proteome</keyword>
<protein>
    <submittedName>
        <fullName evidence="3">Uncharacterized protein</fullName>
    </submittedName>
</protein>
<dbReference type="Proteomes" id="UP000326179">
    <property type="component" value="Chromosome"/>
</dbReference>
<organism evidence="3 4">
    <name type="scientific">Streptomyces fagopyri</name>
    <dbReference type="NCBI Taxonomy" id="2662397"/>
    <lineage>
        <taxon>Bacteria</taxon>
        <taxon>Bacillati</taxon>
        <taxon>Actinomycetota</taxon>
        <taxon>Actinomycetes</taxon>
        <taxon>Kitasatosporales</taxon>
        <taxon>Streptomycetaceae</taxon>
        <taxon>Streptomyces</taxon>
    </lineage>
</organism>
<evidence type="ECO:0000256" key="2">
    <source>
        <dbReference type="SAM" id="Phobius"/>
    </source>
</evidence>
<feature type="compositionally biased region" description="Basic and acidic residues" evidence="1">
    <location>
        <begin position="183"/>
        <end position="196"/>
    </location>
</feature>
<evidence type="ECO:0000313" key="3">
    <source>
        <dbReference type="EMBL" id="QFZ72162.1"/>
    </source>
</evidence>
<name>A0A5Q0L578_9ACTN</name>
<evidence type="ECO:0000256" key="1">
    <source>
        <dbReference type="SAM" id="MobiDB-lite"/>
    </source>
</evidence>
<dbReference type="EMBL" id="CP045643">
    <property type="protein sequence ID" value="QFZ72162.1"/>
    <property type="molecule type" value="Genomic_DNA"/>
</dbReference>
<reference evidence="3 4" key="1">
    <citation type="submission" date="2019-10" db="EMBL/GenBank/DDBJ databases">
        <title>A novel species.</title>
        <authorList>
            <person name="Gao J."/>
        </authorList>
    </citation>
    <scope>NUCLEOTIDE SEQUENCE [LARGE SCALE GENOMIC DNA]</scope>
    <source>
        <strain evidence="3 4">QMT-28</strain>
    </source>
</reference>
<accession>A0A5Q0L578</accession>
<evidence type="ECO:0000313" key="4">
    <source>
        <dbReference type="Proteomes" id="UP000326179"/>
    </source>
</evidence>
<keyword evidence="2" id="KW-0812">Transmembrane</keyword>
<feature type="transmembrane region" description="Helical" evidence="2">
    <location>
        <begin position="50"/>
        <end position="72"/>
    </location>
</feature>
<feature type="region of interest" description="Disordered" evidence="1">
    <location>
        <begin position="183"/>
        <end position="211"/>
    </location>
</feature>
<feature type="transmembrane region" description="Helical" evidence="2">
    <location>
        <begin position="21"/>
        <end position="44"/>
    </location>
</feature>
<gene>
    <name evidence="3" type="ORF">GFH48_01835</name>
</gene>
<keyword evidence="2" id="KW-1133">Transmembrane helix</keyword>
<dbReference type="AlphaFoldDB" id="A0A5Q0L578"/>
<dbReference type="KEGG" id="sfy:GFH48_01835"/>